<keyword evidence="1" id="KW-0812">Transmembrane</keyword>
<organism evidence="2 3">
    <name type="scientific">Theileria orientalis</name>
    <dbReference type="NCBI Taxonomy" id="68886"/>
    <lineage>
        <taxon>Eukaryota</taxon>
        <taxon>Sar</taxon>
        <taxon>Alveolata</taxon>
        <taxon>Apicomplexa</taxon>
        <taxon>Aconoidasida</taxon>
        <taxon>Piroplasmida</taxon>
        <taxon>Theileriidae</taxon>
        <taxon>Theileria</taxon>
    </lineage>
</organism>
<gene>
    <name evidence="2" type="ORF">MACK_003636</name>
</gene>
<name>A0A976SJI5_THEOR</name>
<proteinExistence type="predicted"/>
<feature type="transmembrane region" description="Helical" evidence="1">
    <location>
        <begin position="39"/>
        <end position="58"/>
    </location>
</feature>
<evidence type="ECO:0000256" key="1">
    <source>
        <dbReference type="SAM" id="Phobius"/>
    </source>
</evidence>
<dbReference type="AlphaFoldDB" id="A0A976SJI5"/>
<evidence type="ECO:0000313" key="3">
    <source>
        <dbReference type="Proteomes" id="UP000244811"/>
    </source>
</evidence>
<dbReference type="EMBL" id="CP056071">
    <property type="protein sequence ID" value="UVC50013.1"/>
    <property type="molecule type" value="Genomic_DNA"/>
</dbReference>
<protein>
    <submittedName>
        <fullName evidence="2">Uncharacterized protein</fullName>
    </submittedName>
</protein>
<accession>A0A976SJI5</accession>
<reference evidence="2" key="1">
    <citation type="submission" date="2022-07" db="EMBL/GenBank/DDBJ databases">
        <title>Evaluation of T. orientalis genome assembly methods using nanopore sequencing and analysis of variation between genomes.</title>
        <authorList>
            <person name="Yam J."/>
            <person name="Micallef M.L."/>
            <person name="Liu M."/>
            <person name="Djordjevic S.P."/>
            <person name="Bogema D.R."/>
            <person name="Jenkins C."/>
        </authorList>
    </citation>
    <scope>NUCLEOTIDE SEQUENCE</scope>
    <source>
        <strain evidence="2">Goon Nure</strain>
    </source>
</reference>
<dbReference type="Proteomes" id="UP000244811">
    <property type="component" value="Chromosome 2"/>
</dbReference>
<keyword evidence="1" id="KW-1133">Transmembrane helix</keyword>
<feature type="transmembrane region" description="Helical" evidence="1">
    <location>
        <begin position="6"/>
        <end position="27"/>
    </location>
</feature>
<evidence type="ECO:0000313" key="2">
    <source>
        <dbReference type="EMBL" id="UVC50013.1"/>
    </source>
</evidence>
<keyword evidence="1" id="KW-0472">Membrane</keyword>
<sequence>MELVRLLWIIFYSLCGIILVLGVLCSFRPGQSAFSCSIIMIWVVFFIFFALASILLFFDLKRDYTPDVLEFLYTTKVFEKS</sequence>